<dbReference type="InterPro" id="IPR005561">
    <property type="entry name" value="ANTAR"/>
</dbReference>
<evidence type="ECO:0000256" key="4">
    <source>
        <dbReference type="ARBA" id="ARBA00023163"/>
    </source>
</evidence>
<dbReference type="InterPro" id="IPR012074">
    <property type="entry name" value="GAF_ANTAR"/>
</dbReference>
<accession>A0A7G7MNZ8</accession>
<evidence type="ECO:0000313" key="6">
    <source>
        <dbReference type="EMBL" id="QNG54509.1"/>
    </source>
</evidence>
<name>A0A7G7MNZ8_9PSEU</name>
<dbReference type="InterPro" id="IPR003018">
    <property type="entry name" value="GAF"/>
</dbReference>
<evidence type="ECO:0000256" key="2">
    <source>
        <dbReference type="ARBA" id="ARBA00022777"/>
    </source>
</evidence>
<dbReference type="GO" id="GO:0016301">
    <property type="term" value="F:kinase activity"/>
    <property type="evidence" value="ECO:0007669"/>
    <property type="project" value="UniProtKB-KW"/>
</dbReference>
<dbReference type="Pfam" id="PF03861">
    <property type="entry name" value="ANTAR"/>
    <property type="match status" value="1"/>
</dbReference>
<dbReference type="Gene3D" id="3.30.450.40">
    <property type="match status" value="1"/>
</dbReference>
<protein>
    <submittedName>
        <fullName evidence="6">GAF and ANTAR domain-containing protein</fullName>
    </submittedName>
</protein>
<dbReference type="EMBL" id="CP060131">
    <property type="protein sequence ID" value="QNG54509.1"/>
    <property type="molecule type" value="Genomic_DNA"/>
</dbReference>
<feature type="domain" description="ANTAR" evidence="5">
    <location>
        <begin position="172"/>
        <end position="233"/>
    </location>
</feature>
<dbReference type="Pfam" id="PF13185">
    <property type="entry name" value="GAF_2"/>
    <property type="match status" value="1"/>
</dbReference>
<dbReference type="InterPro" id="IPR036388">
    <property type="entry name" value="WH-like_DNA-bd_sf"/>
</dbReference>
<dbReference type="SMART" id="SM01012">
    <property type="entry name" value="ANTAR"/>
    <property type="match status" value="1"/>
</dbReference>
<dbReference type="InterPro" id="IPR029016">
    <property type="entry name" value="GAF-like_dom_sf"/>
</dbReference>
<keyword evidence="3" id="KW-0805">Transcription regulation</keyword>
<dbReference type="PIRSF" id="PIRSF036625">
    <property type="entry name" value="GAF_ANTAR"/>
    <property type="match status" value="1"/>
</dbReference>
<proteinExistence type="predicted"/>
<dbReference type="KEGG" id="ppel:H6H00_11830"/>
<keyword evidence="1" id="KW-0808">Transferase</keyword>
<evidence type="ECO:0000259" key="5">
    <source>
        <dbReference type="PROSITE" id="PS50921"/>
    </source>
</evidence>
<dbReference type="PROSITE" id="PS50921">
    <property type="entry name" value="ANTAR"/>
    <property type="match status" value="1"/>
</dbReference>
<dbReference type="SUPFAM" id="SSF55781">
    <property type="entry name" value="GAF domain-like"/>
    <property type="match status" value="1"/>
</dbReference>
<dbReference type="AlphaFoldDB" id="A0A7G7MNZ8"/>
<organism evidence="6 7">
    <name type="scientific">Pseudonocardia petroleophila</name>
    <dbReference type="NCBI Taxonomy" id="37331"/>
    <lineage>
        <taxon>Bacteria</taxon>
        <taxon>Bacillati</taxon>
        <taxon>Actinomycetota</taxon>
        <taxon>Actinomycetes</taxon>
        <taxon>Pseudonocardiales</taxon>
        <taxon>Pseudonocardiaceae</taxon>
        <taxon>Pseudonocardia</taxon>
    </lineage>
</organism>
<reference evidence="6 7" key="1">
    <citation type="submission" date="2020-08" db="EMBL/GenBank/DDBJ databases">
        <authorList>
            <person name="Mo P."/>
        </authorList>
    </citation>
    <scope>NUCLEOTIDE SEQUENCE [LARGE SCALE GENOMIC DNA]</scope>
    <source>
        <strain evidence="6 7">CGMCC 4.1532</strain>
    </source>
</reference>
<dbReference type="SUPFAM" id="SSF52172">
    <property type="entry name" value="CheY-like"/>
    <property type="match status" value="1"/>
</dbReference>
<evidence type="ECO:0000256" key="3">
    <source>
        <dbReference type="ARBA" id="ARBA00023015"/>
    </source>
</evidence>
<dbReference type="InterPro" id="IPR011006">
    <property type="entry name" value="CheY-like_superfamily"/>
</dbReference>
<sequence>MSTAEHDHRERSLAEAFVGLADTLVAGYDVIELLHRLSADCVALLPVDAAGLMLSDQRGRLTVAAYSTEAAHDLEQFQLRSAEGPCVDCFHHSTQVVSADLAGESRWPHFTPFARDAGYLAVHAFPLRLRAETIGALNLFGEVPAAMSADDRRIGQALADVATIGIIQERAIAHRELLAEQLEGALNSRVTIEQAKGVVAERRDVDMTVAFDLLRRHARATNRQLTELARAVVADSTVVDALPPA</sequence>
<dbReference type="Proteomes" id="UP000515728">
    <property type="component" value="Chromosome"/>
</dbReference>
<keyword evidence="2" id="KW-0418">Kinase</keyword>
<dbReference type="GO" id="GO:0003723">
    <property type="term" value="F:RNA binding"/>
    <property type="evidence" value="ECO:0007669"/>
    <property type="project" value="InterPro"/>
</dbReference>
<dbReference type="RefSeq" id="WP_185721326.1">
    <property type="nucleotide sequence ID" value="NZ_BAAAWI010000001.1"/>
</dbReference>
<gene>
    <name evidence="6" type="ORF">H6H00_11830</name>
</gene>
<keyword evidence="4" id="KW-0804">Transcription</keyword>
<evidence type="ECO:0000256" key="1">
    <source>
        <dbReference type="ARBA" id="ARBA00022679"/>
    </source>
</evidence>
<keyword evidence="7" id="KW-1185">Reference proteome</keyword>
<dbReference type="Gene3D" id="1.10.10.10">
    <property type="entry name" value="Winged helix-like DNA-binding domain superfamily/Winged helix DNA-binding domain"/>
    <property type="match status" value="1"/>
</dbReference>
<evidence type="ECO:0000313" key="7">
    <source>
        <dbReference type="Proteomes" id="UP000515728"/>
    </source>
</evidence>